<dbReference type="AlphaFoldDB" id="A0A7J8AZM5"/>
<keyword evidence="4 10" id="KW-0812">Transmembrane</keyword>
<evidence type="ECO:0000256" key="2">
    <source>
        <dbReference type="ARBA" id="ARBA00004673"/>
    </source>
</evidence>
<name>A0A7J8AZM5_PIPKU</name>
<protein>
    <recommendedName>
        <fullName evidence="13">Cytochrome c oxidase subunit 7B2</fullName>
    </recommendedName>
</protein>
<evidence type="ECO:0000256" key="1">
    <source>
        <dbReference type="ARBA" id="ARBA00004434"/>
    </source>
</evidence>
<dbReference type="GO" id="GO:0045277">
    <property type="term" value="C:respiratory chain complex IV"/>
    <property type="evidence" value="ECO:0007669"/>
    <property type="project" value="TreeGrafter"/>
</dbReference>
<sequence>MMFPLARNILRSVKIQSFQQIRAKQSQKKHSENFHDKHGGIILAGGSVFCVVAWLITTTQIGIEWNLSPVRRVTPQEWKD</sequence>
<dbReference type="FunFam" id="4.10.51.10:FF:000001">
    <property type="entry name" value="Cytochrome c oxidase subunit 7B, mitochondrial"/>
    <property type="match status" value="1"/>
</dbReference>
<dbReference type="EMBL" id="JACAGB010000001">
    <property type="protein sequence ID" value="KAF6391645.1"/>
    <property type="molecule type" value="Genomic_DNA"/>
</dbReference>
<dbReference type="InterPro" id="IPR023272">
    <property type="entry name" value="Cyt_c_oxidase_suVIIB_dom_sf"/>
</dbReference>
<evidence type="ECO:0000313" key="12">
    <source>
        <dbReference type="Proteomes" id="UP000558488"/>
    </source>
</evidence>
<comment type="caution">
    <text evidence="11">The sequence shown here is derived from an EMBL/GenBank/DDBJ whole genome shotgun (WGS) entry which is preliminary data.</text>
</comment>
<dbReference type="Pfam" id="PF05392">
    <property type="entry name" value="COX7B"/>
    <property type="match status" value="1"/>
</dbReference>
<evidence type="ECO:0000256" key="5">
    <source>
        <dbReference type="ARBA" id="ARBA00022792"/>
    </source>
</evidence>
<comment type="similarity">
    <text evidence="3">Belongs to the cytochrome c oxidase VIIb family.</text>
</comment>
<dbReference type="PANTHER" id="PTHR16716">
    <property type="entry name" value="CYTOCHROME C OXIDASE SUBUNIT 7B, MITOCHONDRIAL"/>
    <property type="match status" value="1"/>
</dbReference>
<keyword evidence="12" id="KW-1185">Reference proteome</keyword>
<keyword evidence="9 10" id="KW-0472">Membrane</keyword>
<dbReference type="InterPro" id="IPR008433">
    <property type="entry name" value="Cyt_c_oxidase_suVIIB"/>
</dbReference>
<evidence type="ECO:0000256" key="3">
    <source>
        <dbReference type="ARBA" id="ARBA00007351"/>
    </source>
</evidence>
<evidence type="ECO:0000313" key="11">
    <source>
        <dbReference type="EMBL" id="KAF6391645.1"/>
    </source>
</evidence>
<evidence type="ECO:0008006" key="13">
    <source>
        <dbReference type="Google" id="ProtNLM"/>
    </source>
</evidence>
<dbReference type="GO" id="GO:0006123">
    <property type="term" value="P:mitochondrial electron transport, cytochrome c to oxygen"/>
    <property type="evidence" value="ECO:0007669"/>
    <property type="project" value="InterPro"/>
</dbReference>
<evidence type="ECO:0000256" key="10">
    <source>
        <dbReference type="SAM" id="Phobius"/>
    </source>
</evidence>
<organism evidence="11 12">
    <name type="scientific">Pipistrellus kuhlii</name>
    <name type="common">Kuhl's pipistrelle</name>
    <dbReference type="NCBI Taxonomy" id="59472"/>
    <lineage>
        <taxon>Eukaryota</taxon>
        <taxon>Metazoa</taxon>
        <taxon>Chordata</taxon>
        <taxon>Craniata</taxon>
        <taxon>Vertebrata</taxon>
        <taxon>Euteleostomi</taxon>
        <taxon>Mammalia</taxon>
        <taxon>Eutheria</taxon>
        <taxon>Laurasiatheria</taxon>
        <taxon>Chiroptera</taxon>
        <taxon>Yangochiroptera</taxon>
        <taxon>Vespertilionidae</taxon>
        <taxon>Pipistrellus</taxon>
    </lineage>
</organism>
<dbReference type="PANTHER" id="PTHR16716:SF1">
    <property type="entry name" value="CYTOCHROME C OXIDASE SUBUNIT 7B2, MITOCHONDRIAL"/>
    <property type="match status" value="1"/>
</dbReference>
<dbReference type="Gene3D" id="4.10.51.10">
    <property type="entry name" value="Cytochrome C Oxidase, chain K"/>
    <property type="match status" value="1"/>
</dbReference>
<evidence type="ECO:0000256" key="8">
    <source>
        <dbReference type="ARBA" id="ARBA00023128"/>
    </source>
</evidence>
<comment type="subcellular location">
    <subcellularLocation>
        <location evidence="1">Mitochondrion inner membrane</location>
        <topology evidence="1">Single-pass membrane protein</topology>
    </subcellularLocation>
</comment>
<keyword evidence="7 10" id="KW-1133">Transmembrane helix</keyword>
<dbReference type="GO" id="GO:0005743">
    <property type="term" value="C:mitochondrial inner membrane"/>
    <property type="evidence" value="ECO:0007669"/>
    <property type="project" value="UniProtKB-SubCell"/>
</dbReference>
<keyword evidence="8" id="KW-0496">Mitochondrion</keyword>
<evidence type="ECO:0000256" key="4">
    <source>
        <dbReference type="ARBA" id="ARBA00022692"/>
    </source>
</evidence>
<feature type="transmembrane region" description="Helical" evidence="10">
    <location>
        <begin position="41"/>
        <end position="63"/>
    </location>
</feature>
<evidence type="ECO:0000256" key="9">
    <source>
        <dbReference type="ARBA" id="ARBA00023136"/>
    </source>
</evidence>
<accession>A0A7J8AZM5</accession>
<proteinExistence type="inferred from homology"/>
<evidence type="ECO:0000256" key="7">
    <source>
        <dbReference type="ARBA" id="ARBA00022989"/>
    </source>
</evidence>
<reference evidence="11 12" key="1">
    <citation type="journal article" date="2020" name="Nature">
        <title>Six reference-quality genomes reveal evolution of bat adaptations.</title>
        <authorList>
            <person name="Jebb D."/>
            <person name="Huang Z."/>
            <person name="Pippel M."/>
            <person name="Hughes G.M."/>
            <person name="Lavrichenko K."/>
            <person name="Devanna P."/>
            <person name="Winkler S."/>
            <person name="Jermiin L.S."/>
            <person name="Skirmuntt E.C."/>
            <person name="Katzourakis A."/>
            <person name="Burkitt-Gray L."/>
            <person name="Ray D.A."/>
            <person name="Sullivan K.A.M."/>
            <person name="Roscito J.G."/>
            <person name="Kirilenko B.M."/>
            <person name="Davalos L.M."/>
            <person name="Corthals A.P."/>
            <person name="Power M.L."/>
            <person name="Jones G."/>
            <person name="Ransome R.D."/>
            <person name="Dechmann D.K.N."/>
            <person name="Locatelli A.G."/>
            <person name="Puechmaille S.J."/>
            <person name="Fedrigo O."/>
            <person name="Jarvis E.D."/>
            <person name="Hiller M."/>
            <person name="Vernes S.C."/>
            <person name="Myers E.W."/>
            <person name="Teeling E.C."/>
        </authorList>
    </citation>
    <scope>NUCLEOTIDE SEQUENCE [LARGE SCALE GENOMIC DNA]</scope>
    <source>
        <strain evidence="11">MPipKuh1</strain>
        <tissue evidence="11">Flight muscle</tissue>
    </source>
</reference>
<evidence type="ECO:0000256" key="6">
    <source>
        <dbReference type="ARBA" id="ARBA00022946"/>
    </source>
</evidence>
<dbReference type="UniPathway" id="UPA00705"/>
<comment type="pathway">
    <text evidence="2">Energy metabolism; oxidative phosphorylation.</text>
</comment>
<dbReference type="OrthoDB" id="9937520at2759"/>
<dbReference type="SUPFAM" id="SSF81423">
    <property type="entry name" value="Mitochondrial cytochrome c oxidase subunit VIIb"/>
    <property type="match status" value="1"/>
</dbReference>
<dbReference type="Proteomes" id="UP000558488">
    <property type="component" value="Unassembled WGS sequence"/>
</dbReference>
<keyword evidence="5" id="KW-0999">Mitochondrion inner membrane</keyword>
<gene>
    <name evidence="11" type="ORF">mPipKuh1_003203</name>
</gene>
<keyword evidence="6" id="KW-0809">Transit peptide</keyword>